<sequence>MLTILLTDDTAHPEWKLFEPFFYHHEKDARLLRIPYDVEKGYHHTFQQIYNELIEKHEETWQLIILMHLDAPMSLSNRLVNQFNRLKTQLIHPLEKREAAPAMAAAILLDSLHNGNGDDPEDTVSQISVQMDINGYLTKGNIIQEDTNLWSEEDFHNLDQAWGEAINLQEVGLIEKPTKEFMADLLIRKQKVERVFERCLEEKQGIYENRNENALYLDAYSVFMKEDISDYFMERLEKELTPPLHNDLRTFKPSGMLKNVLKETLSIQGEEGFKLLRHHVSPFSKQRKYEQWLKVIAFINTTIDNPSIYGKIPDGSVYELKEKIDSESFQSMFQKYYEVLNAAIYSLENQLMSREEMVTTLFEETKPHPHTALEIKEDPFDFPVFQGKRKNTIVTDWKQLTKKIMEDLMDREKDMIEDAKSGIRTIKVLQRKKITKQHEELEIYEYLEQLRKKEIELLLQLERYTPPPLTEINKWKDFCNETEFELTNQIRAYPSKKNIYITSILIWLGLTGPMLAIMDWPPAIAEWHQWIFPALTTISVIGTSYIAVKRITQPIHDYLKDTEDKQKKLFKDQGDKHRDTNEYLNIFYALDRTQKKRMQVEELLLMEQEENHLLRFHLKSVREALDSLQHISHYLHIEKRDEENEERRAFVQAKFKPSEDIINNVIYSPIVCGETGLTERFTTEVHIGQSGTTIDSGKLRLLTHIKLEKDQVYLS</sequence>
<evidence type="ECO:0000313" key="1">
    <source>
        <dbReference type="EMBL" id="MBU9714375.1"/>
    </source>
</evidence>
<protein>
    <submittedName>
        <fullName evidence="1">Uncharacterized protein</fullName>
    </submittedName>
</protein>
<organism evidence="1 2">
    <name type="scientific">Evansella tamaricis</name>
    <dbReference type="NCBI Taxonomy" id="2069301"/>
    <lineage>
        <taxon>Bacteria</taxon>
        <taxon>Bacillati</taxon>
        <taxon>Bacillota</taxon>
        <taxon>Bacilli</taxon>
        <taxon>Bacillales</taxon>
        <taxon>Bacillaceae</taxon>
        <taxon>Evansella</taxon>
    </lineage>
</organism>
<accession>A0ABS6JLW1</accession>
<dbReference type="Proteomes" id="UP000784880">
    <property type="component" value="Unassembled WGS sequence"/>
</dbReference>
<comment type="caution">
    <text evidence="1">The sequence shown here is derived from an EMBL/GenBank/DDBJ whole genome shotgun (WGS) entry which is preliminary data.</text>
</comment>
<gene>
    <name evidence="1" type="ORF">KS419_21775</name>
</gene>
<evidence type="ECO:0000313" key="2">
    <source>
        <dbReference type="Proteomes" id="UP000784880"/>
    </source>
</evidence>
<proteinExistence type="predicted"/>
<reference evidence="1 2" key="1">
    <citation type="submission" date="2021-06" db="EMBL/GenBank/DDBJ databases">
        <title>Bacillus sp. RD4P76, an endophyte from a halophyte.</title>
        <authorList>
            <person name="Sun J.-Q."/>
        </authorList>
    </citation>
    <scope>NUCLEOTIDE SEQUENCE [LARGE SCALE GENOMIC DNA]</scope>
    <source>
        <strain evidence="1 2">CGMCC 1.15917</strain>
    </source>
</reference>
<dbReference type="EMBL" id="JAHQCS010000174">
    <property type="protein sequence ID" value="MBU9714375.1"/>
    <property type="molecule type" value="Genomic_DNA"/>
</dbReference>
<keyword evidence="2" id="KW-1185">Reference proteome</keyword>
<dbReference type="RefSeq" id="WP_217068889.1">
    <property type="nucleotide sequence ID" value="NZ_JAHQCS010000174.1"/>
</dbReference>
<name>A0ABS6JLW1_9BACI</name>